<dbReference type="EMBL" id="JAUDFV010000157">
    <property type="protein sequence ID" value="KAL2713717.1"/>
    <property type="molecule type" value="Genomic_DNA"/>
</dbReference>
<evidence type="ECO:0000256" key="1">
    <source>
        <dbReference type="SAM" id="MobiDB-lite"/>
    </source>
</evidence>
<comment type="caution">
    <text evidence="2">The sequence shown here is derived from an EMBL/GenBank/DDBJ whole genome shotgun (WGS) entry which is preliminary data.</text>
</comment>
<feature type="compositionally biased region" description="Basic and acidic residues" evidence="1">
    <location>
        <begin position="16"/>
        <end position="29"/>
    </location>
</feature>
<feature type="region of interest" description="Disordered" evidence="1">
    <location>
        <begin position="1"/>
        <end position="43"/>
    </location>
</feature>
<keyword evidence="3" id="KW-1185">Reference proteome</keyword>
<name>A0ABD1ZZC3_VESSQ</name>
<dbReference type="AlphaFoldDB" id="A0ABD1ZZC3"/>
<proteinExistence type="predicted"/>
<gene>
    <name evidence="2" type="ORF">V1478_016274</name>
</gene>
<accession>A0ABD1ZZC3</accession>
<evidence type="ECO:0000313" key="3">
    <source>
        <dbReference type="Proteomes" id="UP001607302"/>
    </source>
</evidence>
<dbReference type="Proteomes" id="UP001607302">
    <property type="component" value="Unassembled WGS sequence"/>
</dbReference>
<reference evidence="2 3" key="1">
    <citation type="journal article" date="2024" name="Ann. Entomol. Soc. Am.">
        <title>Genomic analyses of the southern and eastern yellowjacket wasps (Hymenoptera: Vespidae) reveal evolutionary signatures of social life.</title>
        <authorList>
            <person name="Catto M.A."/>
            <person name="Caine P.B."/>
            <person name="Orr S.E."/>
            <person name="Hunt B.G."/>
            <person name="Goodisman M.A.D."/>
        </authorList>
    </citation>
    <scope>NUCLEOTIDE SEQUENCE [LARGE SCALE GENOMIC DNA]</scope>
    <source>
        <strain evidence="2">233</strain>
        <tissue evidence="2">Head and thorax</tissue>
    </source>
</reference>
<protein>
    <submittedName>
        <fullName evidence="2">Uncharacterized protein</fullName>
    </submittedName>
</protein>
<evidence type="ECO:0000313" key="2">
    <source>
        <dbReference type="EMBL" id="KAL2713717.1"/>
    </source>
</evidence>
<organism evidence="2 3">
    <name type="scientific">Vespula squamosa</name>
    <name type="common">Southern yellow jacket</name>
    <name type="synonym">Wasp</name>
    <dbReference type="NCBI Taxonomy" id="30214"/>
    <lineage>
        <taxon>Eukaryota</taxon>
        <taxon>Metazoa</taxon>
        <taxon>Ecdysozoa</taxon>
        <taxon>Arthropoda</taxon>
        <taxon>Hexapoda</taxon>
        <taxon>Insecta</taxon>
        <taxon>Pterygota</taxon>
        <taxon>Neoptera</taxon>
        <taxon>Endopterygota</taxon>
        <taxon>Hymenoptera</taxon>
        <taxon>Apocrita</taxon>
        <taxon>Aculeata</taxon>
        <taxon>Vespoidea</taxon>
        <taxon>Vespidae</taxon>
        <taxon>Vespinae</taxon>
        <taxon>Vespula</taxon>
    </lineage>
</organism>
<sequence>MNPLLSGLSHVHDKRGHHDDRIEHKREAPEGVTGHKTPRLPSTLASRCRDYPINNTFEKIQIEEIAI</sequence>